<dbReference type="Proteomes" id="UP001333818">
    <property type="component" value="Unassembled WGS sequence"/>
</dbReference>
<dbReference type="Gene3D" id="3.30.160.250">
    <property type="match status" value="1"/>
</dbReference>
<reference evidence="1" key="1">
    <citation type="submission" date="2024-01" db="EMBL/GenBank/DDBJ databases">
        <title>Bank of Algae and Cyanobacteria of the Azores (BACA) strain genomes.</title>
        <authorList>
            <person name="Luz R."/>
            <person name="Cordeiro R."/>
            <person name="Fonseca A."/>
            <person name="Goncalves V."/>
        </authorList>
    </citation>
    <scope>NUCLEOTIDE SEQUENCE</scope>
    <source>
        <strain evidence="1">BACA0141</strain>
    </source>
</reference>
<dbReference type="AlphaFoldDB" id="A0AAW9PVT8"/>
<proteinExistence type="predicted"/>
<organism evidence="1 2">
    <name type="scientific">Tumidithrix elongata BACA0141</name>
    <dbReference type="NCBI Taxonomy" id="2716417"/>
    <lineage>
        <taxon>Bacteria</taxon>
        <taxon>Bacillati</taxon>
        <taxon>Cyanobacteriota</taxon>
        <taxon>Cyanophyceae</taxon>
        <taxon>Pseudanabaenales</taxon>
        <taxon>Pseudanabaenaceae</taxon>
        <taxon>Tumidithrix</taxon>
        <taxon>Tumidithrix elongata</taxon>
    </lineage>
</organism>
<sequence>MKSHIKLQQNIKSFIRSNLEGGYVAECLEISVVTQGNTLDEVVENLIEAVGLHLEDENPEDFGLVPNPSIFVTFELQPEYVKA</sequence>
<dbReference type="InterPro" id="IPR035069">
    <property type="entry name" value="TTHA1013/TTHA0281-like"/>
</dbReference>
<dbReference type="SUPFAM" id="SSF143100">
    <property type="entry name" value="TTHA1013/TTHA0281-like"/>
    <property type="match status" value="1"/>
</dbReference>
<comment type="caution">
    <text evidence="1">The sequence shown here is derived from an EMBL/GenBank/DDBJ whole genome shotgun (WGS) entry which is preliminary data.</text>
</comment>
<name>A0AAW9PVT8_9CYAN</name>
<accession>A0AAW9PVT8</accession>
<evidence type="ECO:0000313" key="2">
    <source>
        <dbReference type="Proteomes" id="UP001333818"/>
    </source>
</evidence>
<dbReference type="EMBL" id="JAZBJZ010000082">
    <property type="protein sequence ID" value="MEE3718542.1"/>
    <property type="molecule type" value="Genomic_DNA"/>
</dbReference>
<gene>
    <name evidence="1" type="ORF">V2H45_17520</name>
</gene>
<protein>
    <submittedName>
        <fullName evidence="1">Type II toxin-antitoxin system HicB family antitoxin</fullName>
    </submittedName>
</protein>
<dbReference type="RefSeq" id="WP_330484975.1">
    <property type="nucleotide sequence ID" value="NZ_JAZBJZ010000082.1"/>
</dbReference>
<keyword evidence="2" id="KW-1185">Reference proteome</keyword>
<evidence type="ECO:0000313" key="1">
    <source>
        <dbReference type="EMBL" id="MEE3718542.1"/>
    </source>
</evidence>